<sequence length="355" mass="39669">MNKKLLTAAASVILIIGSAITSFAGQWKQEGAVWKYQNDNGSYATGWNWIDGKSYFFDTTGKMLANMTTPDGYSVNSDGAWVVNGVVQIQYASMPAKANAGNYDPQYPLKGYMEQWFVTSPVTGTTAWKSDPNNFFYESNNHLQYALDLAIRNRDPLSLNYFGDGKELAAIAKLTDYPTTGLEGVDQEKLNRLTLEIRNFLNSFDWRNATDYEKAVQIAKRITKADYLNHEGTQYSYSCLVDGKADCNGYTNAAYLLAACVGLPSNGLGFGNHIYPVFLVDGMWLAYEPTSKDNYFTVADVYSPSFYLRDEPQLAKLGEYCEATGYEIPVSVEGKFPNISYGYIYGERAPFIKFN</sequence>
<evidence type="ECO:0000256" key="2">
    <source>
        <dbReference type="PROSITE-ProRule" id="PRU00591"/>
    </source>
</evidence>
<dbReference type="InterPro" id="IPR038765">
    <property type="entry name" value="Papain-like_cys_pep_sf"/>
</dbReference>
<name>A0A2M8Z8S4_9FIRM</name>
<dbReference type="PROSITE" id="PS51170">
    <property type="entry name" value="CW"/>
    <property type="match status" value="1"/>
</dbReference>
<dbReference type="SUPFAM" id="SSF69360">
    <property type="entry name" value="Cell wall binding repeat"/>
    <property type="match status" value="1"/>
</dbReference>
<feature type="signal peptide" evidence="3">
    <location>
        <begin position="1"/>
        <end position="24"/>
    </location>
</feature>
<dbReference type="SUPFAM" id="SSF54001">
    <property type="entry name" value="Cysteine proteinases"/>
    <property type="match status" value="1"/>
</dbReference>
<dbReference type="Pfam" id="PF19085">
    <property type="entry name" value="Choline_bind_2"/>
    <property type="match status" value="1"/>
</dbReference>
<keyword evidence="1" id="KW-0677">Repeat</keyword>
<dbReference type="InterPro" id="IPR018337">
    <property type="entry name" value="Cell_wall/Cho-bd_repeat"/>
</dbReference>
<evidence type="ECO:0000256" key="3">
    <source>
        <dbReference type="SAM" id="SignalP"/>
    </source>
</evidence>
<evidence type="ECO:0000313" key="5">
    <source>
        <dbReference type="Proteomes" id="UP000231092"/>
    </source>
</evidence>
<feature type="chain" id="PRO_5014967738" description="Cell wall binding repeat protein" evidence="3">
    <location>
        <begin position="25"/>
        <end position="355"/>
    </location>
</feature>
<feature type="repeat" description="Cell wall-binding" evidence="2">
    <location>
        <begin position="44"/>
        <end position="63"/>
    </location>
</feature>
<comment type="caution">
    <text evidence="4">The sequence shown here is derived from an EMBL/GenBank/DDBJ whole genome shotgun (WGS) entry which is preliminary data.</text>
</comment>
<organism evidence="4 5">
    <name type="scientific">[Clostridium] celerecrescens 18A</name>
    <dbReference type="NCBI Taxonomy" id="1286362"/>
    <lineage>
        <taxon>Bacteria</taxon>
        <taxon>Bacillati</taxon>
        <taxon>Bacillota</taxon>
        <taxon>Clostridia</taxon>
        <taxon>Lachnospirales</taxon>
        <taxon>Lachnospiraceae</taxon>
        <taxon>Lacrimispora</taxon>
    </lineage>
</organism>
<dbReference type="AlphaFoldDB" id="A0A2M8Z8S4"/>
<dbReference type="Gene3D" id="2.10.270.10">
    <property type="entry name" value="Cholin Binding"/>
    <property type="match status" value="1"/>
</dbReference>
<accession>A0A2M8Z8S4</accession>
<keyword evidence="3" id="KW-0732">Signal</keyword>
<evidence type="ECO:0000313" key="4">
    <source>
        <dbReference type="EMBL" id="PJJ29848.1"/>
    </source>
</evidence>
<proteinExistence type="predicted"/>
<dbReference type="EMBL" id="PGET01000001">
    <property type="protein sequence ID" value="PJJ29848.1"/>
    <property type="molecule type" value="Genomic_DNA"/>
</dbReference>
<evidence type="ECO:0008006" key="6">
    <source>
        <dbReference type="Google" id="ProtNLM"/>
    </source>
</evidence>
<protein>
    <recommendedName>
        <fullName evidence="6">Cell wall binding repeat protein</fullName>
    </recommendedName>
</protein>
<dbReference type="RefSeq" id="WP_100306179.1">
    <property type="nucleotide sequence ID" value="NZ_PGET01000001.1"/>
</dbReference>
<dbReference type="OrthoDB" id="9788327at2"/>
<reference evidence="4 5" key="1">
    <citation type="submission" date="2017-11" db="EMBL/GenBank/DDBJ databases">
        <title>Understudied soil microbes with underappreciated capabilities: Untangling the Clostridium saccharolyticum group.</title>
        <authorList>
            <person name="Leschine S."/>
        </authorList>
    </citation>
    <scope>NUCLEOTIDE SEQUENCE [LARGE SCALE GENOMIC DNA]</scope>
    <source>
        <strain evidence="4 5">18A</strain>
    </source>
</reference>
<evidence type="ECO:0000256" key="1">
    <source>
        <dbReference type="ARBA" id="ARBA00022737"/>
    </source>
</evidence>
<gene>
    <name evidence="4" type="ORF">H171_3408</name>
</gene>
<dbReference type="Proteomes" id="UP000231092">
    <property type="component" value="Unassembled WGS sequence"/>
</dbReference>